<evidence type="ECO:0000313" key="2">
    <source>
        <dbReference type="Proteomes" id="UP001497382"/>
    </source>
</evidence>
<protein>
    <recommendedName>
        <fullName evidence="3">Ribosomal protein L32</fullName>
    </recommendedName>
</protein>
<gene>
    <name evidence="1" type="ORF">LARSCL_LOCUS6952</name>
</gene>
<sequence length="58" mass="6721">LRKTLPALSRSHQPHFRYRKREIATRKVLKVSKFGKMTSLSSTGFSSPRHKTTELHSL</sequence>
<evidence type="ECO:0000313" key="1">
    <source>
        <dbReference type="EMBL" id="CAL1273544.1"/>
    </source>
</evidence>
<dbReference type="Proteomes" id="UP001497382">
    <property type="component" value="Unassembled WGS sequence"/>
</dbReference>
<organism evidence="1 2">
    <name type="scientific">Larinioides sclopetarius</name>
    <dbReference type="NCBI Taxonomy" id="280406"/>
    <lineage>
        <taxon>Eukaryota</taxon>
        <taxon>Metazoa</taxon>
        <taxon>Ecdysozoa</taxon>
        <taxon>Arthropoda</taxon>
        <taxon>Chelicerata</taxon>
        <taxon>Arachnida</taxon>
        <taxon>Araneae</taxon>
        <taxon>Araneomorphae</taxon>
        <taxon>Entelegynae</taxon>
        <taxon>Araneoidea</taxon>
        <taxon>Araneidae</taxon>
        <taxon>Larinioides</taxon>
    </lineage>
</organism>
<dbReference type="EMBL" id="CAXIEN010000068">
    <property type="protein sequence ID" value="CAL1273544.1"/>
    <property type="molecule type" value="Genomic_DNA"/>
</dbReference>
<name>A0AAV1ZNZ9_9ARAC</name>
<comment type="caution">
    <text evidence="1">The sequence shown here is derived from an EMBL/GenBank/DDBJ whole genome shotgun (WGS) entry which is preliminary data.</text>
</comment>
<proteinExistence type="predicted"/>
<keyword evidence="2" id="KW-1185">Reference proteome</keyword>
<accession>A0AAV1ZNZ9</accession>
<feature type="non-terminal residue" evidence="1">
    <location>
        <position position="1"/>
    </location>
</feature>
<dbReference type="AlphaFoldDB" id="A0AAV1ZNZ9"/>
<evidence type="ECO:0008006" key="3">
    <source>
        <dbReference type="Google" id="ProtNLM"/>
    </source>
</evidence>
<reference evidence="1 2" key="1">
    <citation type="submission" date="2024-04" db="EMBL/GenBank/DDBJ databases">
        <authorList>
            <person name="Rising A."/>
            <person name="Reimegard J."/>
            <person name="Sonavane S."/>
            <person name="Akerstrom W."/>
            <person name="Nylinder S."/>
            <person name="Hedman E."/>
            <person name="Kallberg Y."/>
        </authorList>
    </citation>
    <scope>NUCLEOTIDE SEQUENCE [LARGE SCALE GENOMIC DNA]</scope>
</reference>